<dbReference type="EMBL" id="AVOT02042320">
    <property type="protein sequence ID" value="MBW0537727.1"/>
    <property type="molecule type" value="Genomic_DNA"/>
</dbReference>
<gene>
    <name evidence="2" type="ORF">O181_077442</name>
</gene>
<evidence type="ECO:0000259" key="1">
    <source>
        <dbReference type="Pfam" id="PF07727"/>
    </source>
</evidence>
<dbReference type="Proteomes" id="UP000765509">
    <property type="component" value="Unassembled WGS sequence"/>
</dbReference>
<dbReference type="InterPro" id="IPR043502">
    <property type="entry name" value="DNA/RNA_pol_sf"/>
</dbReference>
<reference evidence="2" key="1">
    <citation type="submission" date="2021-03" db="EMBL/GenBank/DDBJ databases">
        <title>Draft genome sequence of rust myrtle Austropuccinia psidii MF-1, a brazilian biotype.</title>
        <authorList>
            <person name="Quecine M.C."/>
            <person name="Pachon D.M.R."/>
            <person name="Bonatelli M.L."/>
            <person name="Correr F.H."/>
            <person name="Franceschini L.M."/>
            <person name="Leite T.F."/>
            <person name="Margarido G.R.A."/>
            <person name="Almeida C.A."/>
            <person name="Ferrarezi J.A."/>
            <person name="Labate C.A."/>
        </authorList>
    </citation>
    <scope>NUCLEOTIDE SEQUENCE</scope>
    <source>
        <strain evidence="2">MF-1</strain>
    </source>
</reference>
<name>A0A9Q3FFZ4_9BASI</name>
<dbReference type="CDD" id="cd09272">
    <property type="entry name" value="RNase_HI_RT_Ty1"/>
    <property type="match status" value="1"/>
</dbReference>
<dbReference type="PANTHER" id="PTHR11439:SF483">
    <property type="entry name" value="PEPTIDE SYNTHASE GLIP-LIKE, PUTATIVE (AFU_ORTHOLOGUE AFUA_3G12920)-RELATED"/>
    <property type="match status" value="1"/>
</dbReference>
<protein>
    <recommendedName>
        <fullName evidence="1">Reverse transcriptase Ty1/copia-type domain-containing protein</fullName>
    </recommendedName>
</protein>
<dbReference type="PANTHER" id="PTHR11439">
    <property type="entry name" value="GAG-POL-RELATED RETROTRANSPOSON"/>
    <property type="match status" value="1"/>
</dbReference>
<evidence type="ECO:0000313" key="2">
    <source>
        <dbReference type="EMBL" id="MBW0537727.1"/>
    </source>
</evidence>
<sequence length="514" mass="58621">MNGGDSKAWKRACEEELKSLEDMGVWSEVKRPIDKQILGTRWVFATKSNQQGELIRYKARLVVQGHCQVKGINFEETFAPTPTFATLRSVFAIASAYRWRVTTFDVMTAYLHSQLDEDIYVKAPPGVTTGPGMVFKLNKALYGLKQAGRCWWLHIKSILREIGFQANEEDQSTYVYRQDGHMAILWIHVDDGVMATSDDILWEELKKKLTSRLKLKWDKEINSIVGIETIRKEDTFILKQTSLINKLTSNSNNGFTAYEPLPQERLQSNKAVQMDRAYLSKIGMILYLAQATRPDIMYAVNYLARFAMNADESHWRALNHLISYIRTTKDQELVINSTKKEEGMKIYVDANWGGEGWRSQHGYCGFLMGSLVMWNSKRQSCIAASTCQAEYMALSFGAKEALWLLRNMEGVTGPITPTILSNNQSAGNASSQKKSRHIEREFHIINELVVKKKVNLGWVDTKHQLADIFTKNLRRIKIKLFIEAMGGLWGGVLKEYAGTLETDNECEIHKPHSL</sequence>
<proteinExistence type="predicted"/>
<feature type="domain" description="Reverse transcriptase Ty1/copia-type" evidence="1">
    <location>
        <begin position="25"/>
        <end position="251"/>
    </location>
</feature>
<dbReference type="OrthoDB" id="5080335at2759"/>
<comment type="caution">
    <text evidence="2">The sequence shown here is derived from an EMBL/GenBank/DDBJ whole genome shotgun (WGS) entry which is preliminary data.</text>
</comment>
<keyword evidence="3" id="KW-1185">Reference proteome</keyword>
<organism evidence="2 3">
    <name type="scientific">Austropuccinia psidii MF-1</name>
    <dbReference type="NCBI Taxonomy" id="1389203"/>
    <lineage>
        <taxon>Eukaryota</taxon>
        <taxon>Fungi</taxon>
        <taxon>Dikarya</taxon>
        <taxon>Basidiomycota</taxon>
        <taxon>Pucciniomycotina</taxon>
        <taxon>Pucciniomycetes</taxon>
        <taxon>Pucciniales</taxon>
        <taxon>Sphaerophragmiaceae</taxon>
        <taxon>Austropuccinia</taxon>
    </lineage>
</organism>
<accession>A0A9Q3FFZ4</accession>
<dbReference type="AlphaFoldDB" id="A0A9Q3FFZ4"/>
<evidence type="ECO:0000313" key="3">
    <source>
        <dbReference type="Proteomes" id="UP000765509"/>
    </source>
</evidence>
<dbReference type="InterPro" id="IPR013103">
    <property type="entry name" value="RVT_2"/>
</dbReference>
<dbReference type="SUPFAM" id="SSF56672">
    <property type="entry name" value="DNA/RNA polymerases"/>
    <property type="match status" value="1"/>
</dbReference>
<dbReference type="Pfam" id="PF07727">
    <property type="entry name" value="RVT_2"/>
    <property type="match status" value="1"/>
</dbReference>